<gene>
    <name evidence="1" type="ORF">CTEN210_06944</name>
</gene>
<evidence type="ECO:0000313" key="1">
    <source>
        <dbReference type="EMBL" id="GFH50468.1"/>
    </source>
</evidence>
<dbReference type="EMBL" id="BLLK01000040">
    <property type="protein sequence ID" value="GFH50468.1"/>
    <property type="molecule type" value="Genomic_DNA"/>
</dbReference>
<proteinExistence type="predicted"/>
<dbReference type="AlphaFoldDB" id="A0AAD3CQU5"/>
<evidence type="ECO:0000313" key="2">
    <source>
        <dbReference type="Proteomes" id="UP001054902"/>
    </source>
</evidence>
<dbReference type="Proteomes" id="UP001054902">
    <property type="component" value="Unassembled WGS sequence"/>
</dbReference>
<comment type="caution">
    <text evidence="1">The sequence shown here is derived from an EMBL/GenBank/DDBJ whole genome shotgun (WGS) entry which is preliminary data.</text>
</comment>
<organism evidence="1 2">
    <name type="scientific">Chaetoceros tenuissimus</name>
    <dbReference type="NCBI Taxonomy" id="426638"/>
    <lineage>
        <taxon>Eukaryota</taxon>
        <taxon>Sar</taxon>
        <taxon>Stramenopiles</taxon>
        <taxon>Ochrophyta</taxon>
        <taxon>Bacillariophyta</taxon>
        <taxon>Coscinodiscophyceae</taxon>
        <taxon>Chaetocerotophycidae</taxon>
        <taxon>Chaetocerotales</taxon>
        <taxon>Chaetocerotaceae</taxon>
        <taxon>Chaetoceros</taxon>
    </lineage>
</organism>
<sequence length="276" mass="32058">MDDHDFLIKINGEIVYSNVAAELRSKLTGRAMKTYLKSKYQWSDEVFTKIDWKSLEAYMKSLSQQIRTNVHKLRYGWQFTRQRKNLFEIHGKEDLELEDESCPLGCGDTDDTHHFLSCSSQPGFIKSNTELWRLDRFLLRYKTPKPLCHMILTGLRSVLCQGNHVVFCGPSEQEEIEFVAYCDQEEIGWKHFLLGNLSLKWKEAMEDHYAAMAAASDDKLPRHLSAKVWTKKLLCHVLHISLTDGKSVMNSTMHSRLILTTVTNENHYLTRSKRPS</sequence>
<name>A0AAD3CQU5_9STRA</name>
<protein>
    <submittedName>
        <fullName evidence="1">Uncharacterized protein</fullName>
    </submittedName>
</protein>
<accession>A0AAD3CQU5</accession>
<reference evidence="1 2" key="1">
    <citation type="journal article" date="2021" name="Sci. Rep.">
        <title>The genome of the diatom Chaetoceros tenuissimus carries an ancient integrated fragment of an extant virus.</title>
        <authorList>
            <person name="Hongo Y."/>
            <person name="Kimura K."/>
            <person name="Takaki Y."/>
            <person name="Yoshida Y."/>
            <person name="Baba S."/>
            <person name="Kobayashi G."/>
            <person name="Nagasaki K."/>
            <person name="Hano T."/>
            <person name="Tomaru Y."/>
        </authorList>
    </citation>
    <scope>NUCLEOTIDE SEQUENCE [LARGE SCALE GENOMIC DNA]</scope>
    <source>
        <strain evidence="1 2">NIES-3715</strain>
    </source>
</reference>
<keyword evidence="2" id="KW-1185">Reference proteome</keyword>